<feature type="binding site" evidence="8">
    <location>
        <begin position="352"/>
        <end position="354"/>
    </location>
    <ligand>
        <name>GTP</name>
        <dbReference type="ChEBI" id="CHEBI:37565"/>
    </ligand>
</feature>
<dbReference type="InterPro" id="IPR027417">
    <property type="entry name" value="P-loop_NTPase"/>
</dbReference>
<dbReference type="GO" id="GO:0005525">
    <property type="term" value="F:GTP binding"/>
    <property type="evidence" value="ECO:0007669"/>
    <property type="project" value="UniProtKB-UniRule"/>
</dbReference>
<evidence type="ECO:0000256" key="4">
    <source>
        <dbReference type="ARBA" id="ARBA00022741"/>
    </source>
</evidence>
<evidence type="ECO:0000256" key="5">
    <source>
        <dbReference type="ARBA" id="ARBA00022801"/>
    </source>
</evidence>
<feature type="binding site" evidence="8">
    <location>
        <begin position="300"/>
        <end position="303"/>
    </location>
    <ligand>
        <name>GTP</name>
        <dbReference type="ChEBI" id="CHEBI:37565"/>
    </ligand>
</feature>
<dbReference type="AlphaFoldDB" id="D3UGR6"/>
<keyword evidence="4 8" id="KW-0547">Nucleotide-binding</keyword>
<dbReference type="Pfam" id="PF01926">
    <property type="entry name" value="MMR_HSR1"/>
    <property type="match status" value="1"/>
</dbReference>
<dbReference type="InterPro" id="IPR006073">
    <property type="entry name" value="GTP-bd"/>
</dbReference>
<feature type="binding site" evidence="8">
    <location>
        <begin position="185"/>
        <end position="192"/>
    </location>
    <ligand>
        <name>GTP</name>
        <dbReference type="ChEBI" id="CHEBI:37565"/>
    </ligand>
</feature>
<dbReference type="EMBL" id="FN555004">
    <property type="protein sequence ID" value="CBG39687.1"/>
    <property type="molecule type" value="Genomic_DNA"/>
</dbReference>
<evidence type="ECO:0000256" key="1">
    <source>
        <dbReference type="ARBA" id="ARBA00007699"/>
    </source>
</evidence>
<comment type="subcellular location">
    <subcellularLocation>
        <location evidence="8">Cytoplasm</location>
    </subcellularLocation>
</comment>
<dbReference type="STRING" id="679897.HMU04250"/>
<dbReference type="InterPro" id="IPR014100">
    <property type="entry name" value="GTP-bd_Obg/CgtA"/>
</dbReference>
<name>D3UGR6_HELM1</name>
<dbReference type="Gene3D" id="3.40.50.300">
    <property type="entry name" value="P-loop containing nucleotide triphosphate hydrolases"/>
    <property type="match status" value="1"/>
</dbReference>
<feature type="domain" description="Obg" evidence="10">
    <location>
        <begin position="20"/>
        <end position="178"/>
    </location>
</feature>
<dbReference type="FunFam" id="2.70.210.12:FF:000001">
    <property type="entry name" value="GTPase Obg"/>
    <property type="match status" value="1"/>
</dbReference>
<dbReference type="GO" id="GO:0042254">
    <property type="term" value="P:ribosome biogenesis"/>
    <property type="evidence" value="ECO:0007669"/>
    <property type="project" value="UniProtKB-UniRule"/>
</dbReference>
<dbReference type="EC" id="3.6.5.-" evidence="8"/>
<dbReference type="InterPro" id="IPR036726">
    <property type="entry name" value="GTP1_OBG_dom_sf"/>
</dbReference>
<dbReference type="PROSITE" id="PS51883">
    <property type="entry name" value="OBG"/>
    <property type="match status" value="1"/>
</dbReference>
<dbReference type="HOGENOM" id="CLU_011747_2_0_7"/>
<comment type="cofactor">
    <cofactor evidence="8">
        <name>Mg(2+)</name>
        <dbReference type="ChEBI" id="CHEBI:18420"/>
    </cofactor>
</comment>
<feature type="binding site" evidence="8">
    <location>
        <position position="192"/>
    </location>
    <ligand>
        <name>Mg(2+)</name>
        <dbReference type="ChEBI" id="CHEBI:18420"/>
    </ligand>
</feature>
<reference evidence="11 12" key="1">
    <citation type="journal article" date="2010" name="BMC Genomics">
        <title>Comparative genomics and proteomics of Helicobacter mustelae, an ulcerogenic and carcinogenic gastric pathogen.</title>
        <authorList>
            <person name="O'Toole P.W."/>
            <person name="Snelling W.J."/>
            <person name="Canchaya C."/>
            <person name="Forde B.M."/>
            <person name="Hardie K.R."/>
            <person name="Josenhans C."/>
            <person name="Graham R.L.J."/>
            <person name="McMullan G."/>
            <person name="Parkhill J."/>
            <person name="Belda E."/>
            <person name="Bentley S.D."/>
        </authorList>
    </citation>
    <scope>NUCLEOTIDE SEQUENCE [LARGE SCALE GENOMIC DNA]</scope>
    <source>
        <strain evidence="12">ATCC 43772 / LMG 18044 / NCTC 12198 / 12198</strain>
    </source>
</reference>
<dbReference type="KEGG" id="hms:HMU04250"/>
<comment type="subunit">
    <text evidence="8">Monomer.</text>
</comment>
<keyword evidence="12" id="KW-1185">Reference proteome</keyword>
<evidence type="ECO:0000259" key="10">
    <source>
        <dbReference type="PROSITE" id="PS51883"/>
    </source>
</evidence>
<dbReference type="SUPFAM" id="SSF52540">
    <property type="entry name" value="P-loop containing nucleoside triphosphate hydrolases"/>
    <property type="match status" value="1"/>
</dbReference>
<dbReference type="InterPro" id="IPR006169">
    <property type="entry name" value="GTP1_OBG_dom"/>
</dbReference>
<sequence length="377" mass="41243">MSLGVGGNFVRIAKIGKGLEMFVDRVDILLSSGKGGAGAVSFRREKFVINGGPDGGDGGDGGDVYFVIDENSDTLSQFRGKRHYRAQNGQPGQGKNCTGKRGEDLIIKVPAGTMVYDEQSNALLYDLTDQKQRVRVLSGGKGGFGNARFKNSINQAPSYAQKGLEGKQLHVRLELKLIADVGLVGYPNVGKSTLISTLSNARPEIANYEFTTLIPNLGVVDVDEIHSFVMADIPGIIDGASQGRGLGLEFLRHIERTRFLLFVIDLTSYRDGITQYKNLKDELRRFSSELAARNFGIVLSKMDGLEDGDLVSRFFSHLGYPYKEYKGIEGSGFISSLEDSPKDQPRFILPISSATHLNIKALKHLIFESLCRGDVQL</sequence>
<protein>
    <recommendedName>
        <fullName evidence="8">GTPase Obg</fullName>
        <ecNumber evidence="8">3.6.5.-</ecNumber>
    </recommendedName>
    <alternativeName>
        <fullName evidence="8">GTP-binding protein Obg</fullName>
    </alternativeName>
</protein>
<feature type="domain" description="OBG-type G" evidence="9">
    <location>
        <begin position="179"/>
        <end position="371"/>
    </location>
</feature>
<evidence type="ECO:0000259" key="9">
    <source>
        <dbReference type="PROSITE" id="PS51710"/>
    </source>
</evidence>
<dbReference type="InterPro" id="IPR031167">
    <property type="entry name" value="G_OBG"/>
</dbReference>
<gene>
    <name evidence="8" type="primary">obg</name>
    <name evidence="11" type="ordered locus">HMU04250</name>
</gene>
<dbReference type="InterPro" id="IPR006074">
    <property type="entry name" value="GTP1-OBG_CS"/>
</dbReference>
<proteinExistence type="inferred from homology"/>
<dbReference type="eggNOG" id="COG0536">
    <property type="taxonomic scope" value="Bacteria"/>
</dbReference>
<evidence type="ECO:0000313" key="11">
    <source>
        <dbReference type="EMBL" id="CBG39687.1"/>
    </source>
</evidence>
<dbReference type="PROSITE" id="PS00905">
    <property type="entry name" value="GTP1_OBG"/>
    <property type="match status" value="1"/>
</dbReference>
<dbReference type="GO" id="GO:0005737">
    <property type="term" value="C:cytoplasm"/>
    <property type="evidence" value="ECO:0007669"/>
    <property type="project" value="UniProtKB-SubCell"/>
</dbReference>
<keyword evidence="5 8" id="KW-0378">Hydrolase</keyword>
<keyword evidence="7 8" id="KW-0342">GTP-binding</keyword>
<keyword evidence="2 8" id="KW-0963">Cytoplasm</keyword>
<comment type="similarity">
    <text evidence="1 8">Belongs to the TRAFAC class OBG-HflX-like GTPase superfamily. OBG GTPase family.</text>
</comment>
<evidence type="ECO:0000256" key="7">
    <source>
        <dbReference type="ARBA" id="ARBA00023134"/>
    </source>
</evidence>
<dbReference type="Gene3D" id="2.70.210.12">
    <property type="entry name" value="GTP1/OBG domain"/>
    <property type="match status" value="1"/>
</dbReference>
<dbReference type="NCBIfam" id="NF008955">
    <property type="entry name" value="PRK12297.1"/>
    <property type="match status" value="1"/>
</dbReference>
<dbReference type="GO" id="GO:0003924">
    <property type="term" value="F:GTPase activity"/>
    <property type="evidence" value="ECO:0007669"/>
    <property type="project" value="UniProtKB-UniRule"/>
</dbReference>
<comment type="function">
    <text evidence="8">An essential GTPase which binds GTP, GDP and possibly (p)ppGpp with moderate affinity, with high nucleotide exchange rates and a fairly low GTP hydrolysis rate. Plays a role in control of the cell cycle, stress response, ribosome biogenesis and in those bacteria that undergo differentiation, in morphogenesis control.</text>
</comment>
<feature type="binding site" evidence="8">
    <location>
        <begin position="210"/>
        <end position="214"/>
    </location>
    <ligand>
        <name>GTP</name>
        <dbReference type="ChEBI" id="CHEBI:37565"/>
    </ligand>
</feature>
<keyword evidence="6 8" id="KW-0460">Magnesium</keyword>
<dbReference type="Pfam" id="PF01018">
    <property type="entry name" value="GTP1_OBG"/>
    <property type="match status" value="1"/>
</dbReference>
<dbReference type="NCBIfam" id="TIGR02729">
    <property type="entry name" value="Obg_CgtA"/>
    <property type="match status" value="1"/>
</dbReference>
<dbReference type="CDD" id="cd01898">
    <property type="entry name" value="Obg"/>
    <property type="match status" value="1"/>
</dbReference>
<dbReference type="HAMAP" id="MF_01454">
    <property type="entry name" value="GTPase_Obg"/>
    <property type="match status" value="1"/>
</dbReference>
<evidence type="ECO:0000256" key="3">
    <source>
        <dbReference type="ARBA" id="ARBA00022723"/>
    </source>
</evidence>
<evidence type="ECO:0000256" key="8">
    <source>
        <dbReference type="HAMAP-Rule" id="MF_01454"/>
    </source>
</evidence>
<dbReference type="SUPFAM" id="SSF82051">
    <property type="entry name" value="Obg GTP-binding protein N-terminal domain"/>
    <property type="match status" value="1"/>
</dbReference>
<evidence type="ECO:0000256" key="2">
    <source>
        <dbReference type="ARBA" id="ARBA00022490"/>
    </source>
</evidence>
<feature type="binding site" evidence="8">
    <location>
        <begin position="232"/>
        <end position="235"/>
    </location>
    <ligand>
        <name>GTP</name>
        <dbReference type="ChEBI" id="CHEBI:37565"/>
    </ligand>
</feature>
<dbReference type="InterPro" id="IPR045086">
    <property type="entry name" value="OBG_GTPase"/>
</dbReference>
<dbReference type="Proteomes" id="UP000001522">
    <property type="component" value="Chromosome"/>
</dbReference>
<dbReference type="GO" id="GO:0043022">
    <property type="term" value="F:ribosome binding"/>
    <property type="evidence" value="ECO:0007669"/>
    <property type="project" value="UniProtKB-ARBA"/>
</dbReference>
<dbReference type="GO" id="GO:0000287">
    <property type="term" value="F:magnesium ion binding"/>
    <property type="evidence" value="ECO:0007669"/>
    <property type="project" value="InterPro"/>
</dbReference>
<dbReference type="PANTHER" id="PTHR11702">
    <property type="entry name" value="DEVELOPMENTALLY REGULATED GTP-BINDING PROTEIN-RELATED"/>
    <property type="match status" value="1"/>
</dbReference>
<dbReference type="PANTHER" id="PTHR11702:SF31">
    <property type="entry name" value="MITOCHONDRIAL RIBOSOME-ASSOCIATED GTPASE 2"/>
    <property type="match status" value="1"/>
</dbReference>
<feature type="binding site" evidence="8">
    <location>
        <position position="212"/>
    </location>
    <ligand>
        <name>Mg(2+)</name>
        <dbReference type="ChEBI" id="CHEBI:18420"/>
    </ligand>
</feature>
<dbReference type="PROSITE" id="PS51710">
    <property type="entry name" value="G_OBG"/>
    <property type="match status" value="1"/>
</dbReference>
<organism evidence="11 12">
    <name type="scientific">Helicobacter mustelae (strain ATCC 43772 / CCUG 25715 / CIP 103759 / LMG 18044 / NCTC 12198 / R85-136P)</name>
    <name type="common">Campylobacter mustelae</name>
    <dbReference type="NCBI Taxonomy" id="679897"/>
    <lineage>
        <taxon>Bacteria</taxon>
        <taxon>Pseudomonadati</taxon>
        <taxon>Campylobacterota</taxon>
        <taxon>Epsilonproteobacteria</taxon>
        <taxon>Campylobacterales</taxon>
        <taxon>Helicobacteraceae</taxon>
        <taxon>Helicobacter</taxon>
    </lineage>
</organism>
<dbReference type="PRINTS" id="PR00326">
    <property type="entry name" value="GTP1OBG"/>
</dbReference>
<accession>D3UGR6</accession>
<evidence type="ECO:0000256" key="6">
    <source>
        <dbReference type="ARBA" id="ARBA00022842"/>
    </source>
</evidence>
<evidence type="ECO:0000313" key="12">
    <source>
        <dbReference type="Proteomes" id="UP000001522"/>
    </source>
</evidence>
<keyword evidence="3 8" id="KW-0479">Metal-binding</keyword>
<dbReference type="NCBIfam" id="NF008956">
    <property type="entry name" value="PRK12299.1"/>
    <property type="match status" value="1"/>
</dbReference>